<evidence type="ECO:0000313" key="2">
    <source>
        <dbReference type="EMBL" id="MBA1275034.1"/>
    </source>
</evidence>
<comment type="caution">
    <text evidence="2">The sequence shown here is derived from an EMBL/GenBank/DDBJ whole genome shotgun (WGS) entry which is preliminary data.</text>
</comment>
<keyword evidence="1" id="KW-0472">Membrane</keyword>
<protein>
    <submittedName>
        <fullName evidence="2">DUF2798 domain-containing protein</fullName>
    </submittedName>
</protein>
<evidence type="ECO:0000313" key="3">
    <source>
        <dbReference type="Proteomes" id="UP000786387"/>
    </source>
</evidence>
<feature type="transmembrane region" description="Helical" evidence="1">
    <location>
        <begin position="21"/>
        <end position="45"/>
    </location>
</feature>
<evidence type="ECO:0000256" key="1">
    <source>
        <dbReference type="SAM" id="Phobius"/>
    </source>
</evidence>
<sequence>MKERCVDSLSTRTWKLPVKATPVVFAFFMSSIMALLMCLVITAANTGMGPGYFHAVLTAYQLAMPVAFVCVMLVRPVVMRLVRMTVRSE</sequence>
<accession>A0ABR5Z4G9</accession>
<organism evidence="2 3">
    <name type="scientific">Stutzerimonas azotifigens</name>
    <dbReference type="NCBI Taxonomy" id="291995"/>
    <lineage>
        <taxon>Bacteria</taxon>
        <taxon>Pseudomonadati</taxon>
        <taxon>Pseudomonadota</taxon>
        <taxon>Gammaproteobacteria</taxon>
        <taxon>Pseudomonadales</taxon>
        <taxon>Pseudomonadaceae</taxon>
        <taxon>Stutzerimonas</taxon>
    </lineage>
</organism>
<gene>
    <name evidence="2" type="ORF">G7026_16900</name>
</gene>
<dbReference type="Pfam" id="PF11391">
    <property type="entry name" value="DUF2798"/>
    <property type="match status" value="1"/>
</dbReference>
<keyword evidence="1" id="KW-0812">Transmembrane</keyword>
<feature type="transmembrane region" description="Helical" evidence="1">
    <location>
        <begin position="51"/>
        <end position="74"/>
    </location>
</feature>
<name>A0ABR5Z4G9_9GAMM</name>
<keyword evidence="1" id="KW-1133">Transmembrane helix</keyword>
<proteinExistence type="predicted"/>
<dbReference type="EMBL" id="JAAMRF010000009">
    <property type="protein sequence ID" value="MBA1275034.1"/>
    <property type="molecule type" value="Genomic_DNA"/>
</dbReference>
<reference evidence="2 3" key="1">
    <citation type="submission" date="2020-02" db="EMBL/GenBank/DDBJ databases">
        <title>Synteny-based analysis reveals conserved mechanism for high triclosan tolerance in Pseudomonas, as well as instances of horizontal transfer.</title>
        <authorList>
            <person name="Mcfarland A.G."/>
            <person name="Bertucci H.K."/>
            <person name="Litmann E."/>
            <person name="Shen J."/>
            <person name="Huttenhower C."/>
            <person name="Hartmann E.M."/>
        </authorList>
    </citation>
    <scope>NUCLEOTIDE SEQUENCE [LARGE SCALE GENOMIC DNA]</scope>
    <source>
        <strain evidence="2 3">115A1</strain>
    </source>
</reference>
<dbReference type="Proteomes" id="UP000786387">
    <property type="component" value="Unassembled WGS sequence"/>
</dbReference>
<dbReference type="InterPro" id="IPR021529">
    <property type="entry name" value="DUF2798"/>
</dbReference>
<keyword evidence="3" id="KW-1185">Reference proteome</keyword>
<dbReference type="RefSeq" id="WP_181072080.1">
    <property type="nucleotide sequence ID" value="NZ_JAAMRF010000009.1"/>
</dbReference>